<name>A0A3S5FDK1_9PLAT</name>
<comment type="caution">
    <text evidence="1">The sequence shown here is derived from an EMBL/GenBank/DDBJ whole genome shotgun (WGS) entry which is preliminary data.</text>
</comment>
<dbReference type="EMBL" id="CAAALY010041201">
    <property type="protein sequence ID" value="VEL19349.1"/>
    <property type="molecule type" value="Genomic_DNA"/>
</dbReference>
<dbReference type="AlphaFoldDB" id="A0A3S5FDK1"/>
<proteinExistence type="predicted"/>
<gene>
    <name evidence="1" type="ORF">PXEA_LOCUS12789</name>
</gene>
<accession>A0A3S5FDK1</accession>
<evidence type="ECO:0000313" key="1">
    <source>
        <dbReference type="EMBL" id="VEL19349.1"/>
    </source>
</evidence>
<sequence>MAITSVPSDIGFIHPFIHLSVQPACKASRLMPHSRLSTRPILGTSRLPPFVYGCLQNRQPSLLYTIFLVFLSLRSPPNPLCLYPLQATFIGPTADTLGLVPSIFTVSRRLW</sequence>
<reference evidence="1" key="1">
    <citation type="submission" date="2018-11" db="EMBL/GenBank/DDBJ databases">
        <authorList>
            <consortium name="Pathogen Informatics"/>
        </authorList>
    </citation>
    <scope>NUCLEOTIDE SEQUENCE</scope>
</reference>
<protein>
    <submittedName>
        <fullName evidence="1">Uncharacterized protein</fullName>
    </submittedName>
</protein>
<evidence type="ECO:0000313" key="2">
    <source>
        <dbReference type="Proteomes" id="UP000784294"/>
    </source>
</evidence>
<dbReference type="Proteomes" id="UP000784294">
    <property type="component" value="Unassembled WGS sequence"/>
</dbReference>
<keyword evidence="2" id="KW-1185">Reference proteome</keyword>
<organism evidence="1 2">
    <name type="scientific">Protopolystoma xenopodis</name>
    <dbReference type="NCBI Taxonomy" id="117903"/>
    <lineage>
        <taxon>Eukaryota</taxon>
        <taxon>Metazoa</taxon>
        <taxon>Spiralia</taxon>
        <taxon>Lophotrochozoa</taxon>
        <taxon>Platyhelminthes</taxon>
        <taxon>Monogenea</taxon>
        <taxon>Polyopisthocotylea</taxon>
        <taxon>Polystomatidea</taxon>
        <taxon>Polystomatidae</taxon>
        <taxon>Protopolystoma</taxon>
    </lineage>
</organism>